<evidence type="ECO:0000256" key="3">
    <source>
        <dbReference type="ARBA" id="ARBA00022801"/>
    </source>
</evidence>
<keyword evidence="7" id="KW-1185">Reference proteome</keyword>
<dbReference type="InterPro" id="IPR003653">
    <property type="entry name" value="Peptidase_C48_C"/>
</dbReference>
<organism evidence="6 7">
    <name type="scientific">Lactuca sativa</name>
    <name type="common">Garden lettuce</name>
    <dbReference type="NCBI Taxonomy" id="4236"/>
    <lineage>
        <taxon>Eukaryota</taxon>
        <taxon>Viridiplantae</taxon>
        <taxon>Streptophyta</taxon>
        <taxon>Embryophyta</taxon>
        <taxon>Tracheophyta</taxon>
        <taxon>Spermatophyta</taxon>
        <taxon>Magnoliopsida</taxon>
        <taxon>eudicotyledons</taxon>
        <taxon>Gunneridae</taxon>
        <taxon>Pentapetalae</taxon>
        <taxon>asterids</taxon>
        <taxon>campanulids</taxon>
        <taxon>Asterales</taxon>
        <taxon>Asteraceae</taxon>
        <taxon>Cichorioideae</taxon>
        <taxon>Cichorieae</taxon>
        <taxon>Lactucinae</taxon>
        <taxon>Lactuca</taxon>
    </lineage>
</organism>
<evidence type="ECO:0000313" key="7">
    <source>
        <dbReference type="Proteomes" id="UP000235145"/>
    </source>
</evidence>
<dbReference type="Pfam" id="PF02902">
    <property type="entry name" value="Peptidase_C48"/>
    <property type="match status" value="1"/>
</dbReference>
<comment type="caution">
    <text evidence="6">The sequence shown here is derived from an EMBL/GenBank/DDBJ whole genome shotgun (WGS) entry which is preliminary data.</text>
</comment>
<dbReference type="GO" id="GO:0008234">
    <property type="term" value="F:cysteine-type peptidase activity"/>
    <property type="evidence" value="ECO:0007669"/>
    <property type="project" value="InterPro"/>
</dbReference>
<proteinExistence type="inferred from homology"/>
<dbReference type="InterPro" id="IPR015410">
    <property type="entry name" value="DUF1985"/>
</dbReference>
<gene>
    <name evidence="6" type="ORF">LSAT_V11C900457500</name>
</gene>
<dbReference type="Proteomes" id="UP000235145">
    <property type="component" value="Unassembled WGS sequence"/>
</dbReference>
<keyword evidence="2" id="KW-0645">Protease</keyword>
<feature type="compositionally biased region" description="Basic residues" evidence="4">
    <location>
        <begin position="481"/>
        <end position="493"/>
    </location>
</feature>
<evidence type="ECO:0000313" key="6">
    <source>
        <dbReference type="EMBL" id="KAJ0188246.1"/>
    </source>
</evidence>
<dbReference type="SUPFAM" id="SSF54001">
    <property type="entry name" value="Cysteine proteinases"/>
    <property type="match status" value="1"/>
</dbReference>
<protein>
    <recommendedName>
        <fullName evidence="5">Ubiquitin-like protease family profile domain-containing protein</fullName>
    </recommendedName>
</protein>
<name>A0A9R1UJV5_LACSA</name>
<dbReference type="EMBL" id="NBSK02000009">
    <property type="protein sequence ID" value="KAJ0188246.1"/>
    <property type="molecule type" value="Genomic_DNA"/>
</dbReference>
<evidence type="ECO:0000259" key="5">
    <source>
        <dbReference type="PROSITE" id="PS50600"/>
    </source>
</evidence>
<feature type="compositionally biased region" description="Basic and acidic residues" evidence="4">
    <location>
        <begin position="309"/>
        <end position="318"/>
    </location>
</feature>
<dbReference type="PROSITE" id="PS50600">
    <property type="entry name" value="ULP_PROTEASE"/>
    <property type="match status" value="1"/>
</dbReference>
<feature type="compositionally biased region" description="Low complexity" evidence="4">
    <location>
        <begin position="319"/>
        <end position="328"/>
    </location>
</feature>
<feature type="region of interest" description="Disordered" evidence="4">
    <location>
        <begin position="305"/>
        <end position="339"/>
    </location>
</feature>
<dbReference type="GO" id="GO:0006508">
    <property type="term" value="P:proteolysis"/>
    <property type="evidence" value="ECO:0007669"/>
    <property type="project" value="UniProtKB-KW"/>
</dbReference>
<dbReference type="Gene3D" id="3.40.395.10">
    <property type="entry name" value="Adenoviral Proteinase, Chain A"/>
    <property type="match status" value="1"/>
</dbReference>
<sequence length="761" mass="88730">MNTKAFANLKGSGGNIWEVFEVLDDVRRGIFRDTVFGYFIDVPRLQGDALLFHKMFLHQIRPDPVLSPDGIKRLYFRVGNTKMVYGPEEFCLIIGFNFGEYPKNIGRKGSEKLISSKKRCLLRERLFPDHTNSSVKIGDLKRLILNQTFLALDDVDAVRVCLIYVLCEGFLGKEVNDRVPQDWFFLAENLDLWNSFAWGSYLWDFTYVDLEDTWNKIHNYLSLSERGQTLKYSVSGFTTPIRIWIYEMIPAVRACGFALRKNKDLPRMKRWRVPPRQNMLPGDGEMISSYYMSFQEYVYGEGKTVPSPVRDHFRRQDESSSSMSSSGRSHGRGRGSGKHKLDEVLKRLHALEQHVFMNRQPTEVFVEEVNNEDDIIFDEPTVSQRNYDEQVVEERNEYAGNKFDDDVFDVNDYSEVKEEWEERNDNAGNKFDDDVPDEDELIITGIADYFDDDDDKEVTPDKPRSRKPSQYLCPPYTKLHTTPKQKRRTKKKVDIKSTSPVPPPVFGVAHDFSMLRLQPYVAGGEDVIQNYVLHSYDVQHRLFNFVLDRDFWSSLFGHTHDGWLESAHITIWYRLLMERQFESDRHTIMPPNFFVSHALEEGQDWRAFMAGIATYPNFMVLLPIHSSPNHWLFGELRLASMEVHIYDSLGRGAYEKFKSEGIFSKFERRVANYLDKIKYWARRNIPRIPLNMQFIYEENVPQQSSHLGDCGVFLCMFMEQLVSGQPIRVLIDPKNAALEFRLRMTKIIWGSSLGPICSWII</sequence>
<evidence type="ECO:0000256" key="4">
    <source>
        <dbReference type="SAM" id="MobiDB-lite"/>
    </source>
</evidence>
<feature type="compositionally biased region" description="Basic residues" evidence="4">
    <location>
        <begin position="329"/>
        <end position="338"/>
    </location>
</feature>
<dbReference type="AlphaFoldDB" id="A0A9R1UJV5"/>
<reference evidence="6 7" key="1">
    <citation type="journal article" date="2017" name="Nat. Commun.">
        <title>Genome assembly with in vitro proximity ligation data and whole-genome triplication in lettuce.</title>
        <authorList>
            <person name="Reyes-Chin-Wo S."/>
            <person name="Wang Z."/>
            <person name="Yang X."/>
            <person name="Kozik A."/>
            <person name="Arikit S."/>
            <person name="Song C."/>
            <person name="Xia L."/>
            <person name="Froenicke L."/>
            <person name="Lavelle D.O."/>
            <person name="Truco M.J."/>
            <person name="Xia R."/>
            <person name="Zhu S."/>
            <person name="Xu C."/>
            <person name="Xu H."/>
            <person name="Xu X."/>
            <person name="Cox K."/>
            <person name="Korf I."/>
            <person name="Meyers B.C."/>
            <person name="Michelmore R.W."/>
        </authorList>
    </citation>
    <scope>NUCLEOTIDE SEQUENCE [LARGE SCALE GENOMIC DNA]</scope>
    <source>
        <strain evidence="7">cv. Salinas</strain>
        <tissue evidence="6">Seedlings</tissue>
    </source>
</reference>
<accession>A0A9R1UJV5</accession>
<dbReference type="InterPro" id="IPR038765">
    <property type="entry name" value="Papain-like_cys_pep_sf"/>
</dbReference>
<dbReference type="PANTHER" id="PTHR48449:SF1">
    <property type="entry name" value="DUF1985 DOMAIN-CONTAINING PROTEIN"/>
    <property type="match status" value="1"/>
</dbReference>
<dbReference type="PANTHER" id="PTHR48449">
    <property type="entry name" value="DUF1985 DOMAIN-CONTAINING PROTEIN"/>
    <property type="match status" value="1"/>
</dbReference>
<keyword evidence="3" id="KW-0378">Hydrolase</keyword>
<evidence type="ECO:0000256" key="2">
    <source>
        <dbReference type="ARBA" id="ARBA00022670"/>
    </source>
</evidence>
<evidence type="ECO:0000256" key="1">
    <source>
        <dbReference type="ARBA" id="ARBA00005234"/>
    </source>
</evidence>
<dbReference type="Pfam" id="PF09331">
    <property type="entry name" value="DUF1985"/>
    <property type="match status" value="1"/>
</dbReference>
<feature type="domain" description="Ubiquitin-like protease family profile" evidence="5">
    <location>
        <begin position="536"/>
        <end position="721"/>
    </location>
</feature>
<comment type="similarity">
    <text evidence="1">Belongs to the peptidase C48 family.</text>
</comment>
<feature type="region of interest" description="Disordered" evidence="4">
    <location>
        <begin position="451"/>
        <end position="497"/>
    </location>
</feature>